<name>A0ABQ2NFR0_9FLAO</name>
<proteinExistence type="predicted"/>
<keyword evidence="2" id="KW-1185">Reference proteome</keyword>
<sequence length="81" mass="9545">MKFNFILIPCPEIKNAMALIYNDNLRYIVYDKPFLDEISKNVKTNWSNTMILAHEIGHHLNGHTLSFGNNEENPKRRTRSR</sequence>
<reference evidence="2" key="1">
    <citation type="journal article" date="2019" name="Int. J. Syst. Evol. Microbiol.">
        <title>The Global Catalogue of Microorganisms (GCM) 10K type strain sequencing project: providing services to taxonomists for standard genome sequencing and annotation.</title>
        <authorList>
            <consortium name="The Broad Institute Genomics Platform"/>
            <consortium name="The Broad Institute Genome Sequencing Center for Infectious Disease"/>
            <person name="Wu L."/>
            <person name="Ma J."/>
        </authorList>
    </citation>
    <scope>NUCLEOTIDE SEQUENCE [LARGE SCALE GENOMIC DNA]</scope>
    <source>
        <strain evidence="2">CGMCC 1.7656</strain>
    </source>
</reference>
<dbReference type="Proteomes" id="UP000620064">
    <property type="component" value="Unassembled WGS sequence"/>
</dbReference>
<organism evidence="1 2">
    <name type="scientific">Cloacibacterium rupense</name>
    <dbReference type="NCBI Taxonomy" id="517423"/>
    <lineage>
        <taxon>Bacteria</taxon>
        <taxon>Pseudomonadati</taxon>
        <taxon>Bacteroidota</taxon>
        <taxon>Flavobacteriia</taxon>
        <taxon>Flavobacteriales</taxon>
        <taxon>Weeksellaceae</taxon>
    </lineage>
</organism>
<dbReference type="EMBL" id="BMLV01000001">
    <property type="protein sequence ID" value="GGP01746.1"/>
    <property type="molecule type" value="Genomic_DNA"/>
</dbReference>
<gene>
    <name evidence="1" type="ORF">GCM10010992_03360</name>
</gene>
<accession>A0ABQ2NFR0</accession>
<evidence type="ECO:0008006" key="3">
    <source>
        <dbReference type="Google" id="ProtNLM"/>
    </source>
</evidence>
<protein>
    <recommendedName>
        <fullName evidence="3">Peptidase family M48</fullName>
    </recommendedName>
</protein>
<dbReference type="Gene3D" id="3.30.2010.10">
    <property type="entry name" value="Metalloproteases ('zincins'), catalytic domain"/>
    <property type="match status" value="1"/>
</dbReference>
<comment type="caution">
    <text evidence="1">The sequence shown here is derived from an EMBL/GenBank/DDBJ whole genome shotgun (WGS) entry which is preliminary data.</text>
</comment>
<evidence type="ECO:0000313" key="1">
    <source>
        <dbReference type="EMBL" id="GGP01746.1"/>
    </source>
</evidence>
<evidence type="ECO:0000313" key="2">
    <source>
        <dbReference type="Proteomes" id="UP000620064"/>
    </source>
</evidence>